<evidence type="ECO:0000259" key="6">
    <source>
        <dbReference type="PROSITE" id="PS50850"/>
    </source>
</evidence>
<dbReference type="Proteomes" id="UP001589896">
    <property type="component" value="Unassembled WGS sequence"/>
</dbReference>
<dbReference type="PROSITE" id="PS50850">
    <property type="entry name" value="MFS"/>
    <property type="match status" value="1"/>
</dbReference>
<evidence type="ECO:0000256" key="4">
    <source>
        <dbReference type="ARBA" id="ARBA00023136"/>
    </source>
</evidence>
<keyword evidence="8" id="KW-1185">Reference proteome</keyword>
<feature type="transmembrane region" description="Helical" evidence="5">
    <location>
        <begin position="356"/>
        <end position="381"/>
    </location>
</feature>
<proteinExistence type="predicted"/>
<reference evidence="7 8" key="1">
    <citation type="submission" date="2024-09" db="EMBL/GenBank/DDBJ databases">
        <authorList>
            <person name="Sun Q."/>
            <person name="Mori K."/>
        </authorList>
    </citation>
    <scope>NUCLEOTIDE SEQUENCE [LARGE SCALE GENOMIC DNA]</scope>
    <source>
        <strain evidence="7 8">KCTC 23076</strain>
    </source>
</reference>
<dbReference type="PRINTS" id="PR01036">
    <property type="entry name" value="TCRTETB"/>
</dbReference>
<dbReference type="SUPFAM" id="SSF103473">
    <property type="entry name" value="MFS general substrate transporter"/>
    <property type="match status" value="1"/>
</dbReference>
<keyword evidence="3 5" id="KW-1133">Transmembrane helix</keyword>
<dbReference type="PANTHER" id="PTHR23501:SF197">
    <property type="entry name" value="COMD"/>
    <property type="match status" value="1"/>
</dbReference>
<feature type="transmembrane region" description="Helical" evidence="5">
    <location>
        <begin position="164"/>
        <end position="184"/>
    </location>
</feature>
<comment type="subcellular location">
    <subcellularLocation>
        <location evidence="1">Membrane</location>
        <topology evidence="1">Multi-pass membrane protein</topology>
    </subcellularLocation>
</comment>
<name>A0ABV6RY87_9GAMM</name>
<gene>
    <name evidence="7" type="ORF">ACFFGH_27360</name>
</gene>
<evidence type="ECO:0000256" key="3">
    <source>
        <dbReference type="ARBA" id="ARBA00022989"/>
    </source>
</evidence>
<feature type="transmembrane region" description="Helical" evidence="5">
    <location>
        <begin position="134"/>
        <end position="152"/>
    </location>
</feature>
<feature type="transmembrane region" description="Helical" evidence="5">
    <location>
        <begin position="101"/>
        <end position="122"/>
    </location>
</feature>
<dbReference type="InterPro" id="IPR036259">
    <property type="entry name" value="MFS_trans_sf"/>
</dbReference>
<protein>
    <submittedName>
        <fullName evidence="7">MFS transporter</fullName>
    </submittedName>
</protein>
<dbReference type="PANTHER" id="PTHR23501">
    <property type="entry name" value="MAJOR FACILITATOR SUPERFAMILY"/>
    <property type="match status" value="1"/>
</dbReference>
<feature type="transmembrane region" description="Helical" evidence="5">
    <location>
        <begin position="456"/>
        <end position="478"/>
    </location>
</feature>
<feature type="transmembrane region" description="Helical" evidence="5">
    <location>
        <begin position="300"/>
        <end position="324"/>
    </location>
</feature>
<organism evidence="7 8">
    <name type="scientific">Lysobacter korlensis</name>
    <dbReference type="NCBI Taxonomy" id="553636"/>
    <lineage>
        <taxon>Bacteria</taxon>
        <taxon>Pseudomonadati</taxon>
        <taxon>Pseudomonadota</taxon>
        <taxon>Gammaproteobacteria</taxon>
        <taxon>Lysobacterales</taxon>
        <taxon>Lysobacteraceae</taxon>
        <taxon>Lysobacter</taxon>
    </lineage>
</organism>
<feature type="transmembrane region" description="Helical" evidence="5">
    <location>
        <begin position="46"/>
        <end position="64"/>
    </location>
</feature>
<dbReference type="EMBL" id="JBHLTG010000008">
    <property type="protein sequence ID" value="MFC0681564.1"/>
    <property type="molecule type" value="Genomic_DNA"/>
</dbReference>
<evidence type="ECO:0000313" key="7">
    <source>
        <dbReference type="EMBL" id="MFC0681564.1"/>
    </source>
</evidence>
<dbReference type="Gene3D" id="1.20.1720.10">
    <property type="entry name" value="Multidrug resistance protein D"/>
    <property type="match status" value="1"/>
</dbReference>
<evidence type="ECO:0000313" key="8">
    <source>
        <dbReference type="Proteomes" id="UP001589896"/>
    </source>
</evidence>
<feature type="domain" description="Major facilitator superfamily (MFS) profile" evidence="6">
    <location>
        <begin position="11"/>
        <end position="483"/>
    </location>
</feature>
<evidence type="ECO:0000256" key="1">
    <source>
        <dbReference type="ARBA" id="ARBA00004141"/>
    </source>
</evidence>
<sequence>MNLSQARFRALIFALLLVSLLGALDHTIIASSLATVTGELGGVEHMSWMIVSYTLAVTIAMPVFGRLGDLYGRRGLFLGSLLLFLAASVLCGFTQDMIQLAGARVLQGIGGAGVQILSQTIVADVVAPRQRAKYQGIIGAAFPIAIVVGPLAGGVITDTIGWRWIFWINAPLGLLALLLAFRAIPSSRRHDRGGTFDVPGAVLLGIATTGLVLAVTWGGSILDWLSPQMIAIVAVTVLTGLAFLFVERRSKHPLVPLGIFRRRVVLIATILSLVVGVGLFSVVSYLPAFVQMMYRTSATVAGLVPLATVLGMLVTSLASGFLVSRTGKYRAFPILGTAAGAVGLIAMAFINSDVPLWVPAALMAVVGLGTGGFMQLVIVIVQGDTDPRSLGAVTSAVHLVRQIGSTVATALVGGVFAARLVEGLPARVDSGSLTPAVLQSLPAATQLDVAAAYSSAMAPVFLGLGAVYAVGFVAALLLPHTELSDRLEPDPAESNAIAI</sequence>
<feature type="transmembrane region" description="Helical" evidence="5">
    <location>
        <begin position="76"/>
        <end position="95"/>
    </location>
</feature>
<feature type="transmembrane region" description="Helical" evidence="5">
    <location>
        <begin position="266"/>
        <end position="288"/>
    </location>
</feature>
<dbReference type="RefSeq" id="WP_386674413.1">
    <property type="nucleotide sequence ID" value="NZ_JBHLTG010000008.1"/>
</dbReference>
<evidence type="ECO:0000256" key="5">
    <source>
        <dbReference type="SAM" id="Phobius"/>
    </source>
</evidence>
<feature type="transmembrane region" description="Helical" evidence="5">
    <location>
        <begin position="331"/>
        <end position="350"/>
    </location>
</feature>
<dbReference type="Gene3D" id="1.20.1250.20">
    <property type="entry name" value="MFS general substrate transporter like domains"/>
    <property type="match status" value="1"/>
</dbReference>
<keyword evidence="4 5" id="KW-0472">Membrane</keyword>
<feature type="transmembrane region" description="Helical" evidence="5">
    <location>
        <begin position="402"/>
        <end position="421"/>
    </location>
</feature>
<feature type="transmembrane region" description="Helical" evidence="5">
    <location>
        <begin position="196"/>
        <end position="217"/>
    </location>
</feature>
<accession>A0ABV6RY87</accession>
<dbReference type="InterPro" id="IPR011701">
    <property type="entry name" value="MFS"/>
</dbReference>
<comment type="caution">
    <text evidence="7">The sequence shown here is derived from an EMBL/GenBank/DDBJ whole genome shotgun (WGS) entry which is preliminary data.</text>
</comment>
<feature type="transmembrane region" description="Helical" evidence="5">
    <location>
        <begin position="229"/>
        <end position="246"/>
    </location>
</feature>
<evidence type="ECO:0000256" key="2">
    <source>
        <dbReference type="ARBA" id="ARBA00022692"/>
    </source>
</evidence>
<keyword evidence="2 5" id="KW-0812">Transmembrane</keyword>
<dbReference type="Pfam" id="PF07690">
    <property type="entry name" value="MFS_1"/>
    <property type="match status" value="1"/>
</dbReference>
<dbReference type="InterPro" id="IPR020846">
    <property type="entry name" value="MFS_dom"/>
</dbReference>